<dbReference type="InterPro" id="IPR001387">
    <property type="entry name" value="Cro/C1-type_HTH"/>
</dbReference>
<dbReference type="PANTHER" id="PTHR34475:SF1">
    <property type="entry name" value="CYTOSKELETON PROTEIN RODZ"/>
    <property type="match status" value="1"/>
</dbReference>
<proteinExistence type="predicted"/>
<reference evidence="4" key="1">
    <citation type="journal article" date="2014" name="Int. J. Syst. Evol. Microbiol.">
        <title>Complete genome sequence of Corynebacterium casei LMG S-19264T (=DSM 44701T), isolated from a smear-ripened cheese.</title>
        <authorList>
            <consortium name="US DOE Joint Genome Institute (JGI-PGF)"/>
            <person name="Walter F."/>
            <person name="Albersmeier A."/>
            <person name="Kalinowski J."/>
            <person name="Ruckert C."/>
        </authorList>
    </citation>
    <scope>NUCLEOTIDE SEQUENCE</scope>
    <source>
        <strain evidence="4">CGMCC 1.12153</strain>
    </source>
</reference>
<feature type="compositionally biased region" description="Acidic residues" evidence="1">
    <location>
        <begin position="154"/>
        <end position="164"/>
    </location>
</feature>
<dbReference type="AlphaFoldDB" id="A0A917AZG8"/>
<evidence type="ECO:0000259" key="3">
    <source>
        <dbReference type="PROSITE" id="PS50943"/>
    </source>
</evidence>
<dbReference type="PROSITE" id="PS50943">
    <property type="entry name" value="HTH_CROC1"/>
    <property type="match status" value="1"/>
</dbReference>
<keyword evidence="5" id="KW-1185">Reference proteome</keyword>
<keyword evidence="2" id="KW-1133">Transmembrane helix</keyword>
<dbReference type="Pfam" id="PF13413">
    <property type="entry name" value="HTH_25"/>
    <property type="match status" value="1"/>
</dbReference>
<dbReference type="GO" id="GO:0003677">
    <property type="term" value="F:DNA binding"/>
    <property type="evidence" value="ECO:0007669"/>
    <property type="project" value="InterPro"/>
</dbReference>
<name>A0A917AZG8_HALAA</name>
<evidence type="ECO:0000313" key="4">
    <source>
        <dbReference type="EMBL" id="GGF10522.1"/>
    </source>
</evidence>
<dbReference type="SMART" id="SM00530">
    <property type="entry name" value="HTH_XRE"/>
    <property type="match status" value="1"/>
</dbReference>
<gene>
    <name evidence="4" type="ORF">GCM10010954_06380</name>
</gene>
<reference evidence="4" key="2">
    <citation type="submission" date="2020-09" db="EMBL/GenBank/DDBJ databases">
        <authorList>
            <person name="Sun Q."/>
            <person name="Zhou Y."/>
        </authorList>
    </citation>
    <scope>NUCLEOTIDE SEQUENCE</scope>
    <source>
        <strain evidence="4">CGMCC 1.12153</strain>
    </source>
</reference>
<evidence type="ECO:0000256" key="2">
    <source>
        <dbReference type="SAM" id="Phobius"/>
    </source>
</evidence>
<dbReference type="PANTHER" id="PTHR34475">
    <property type="match status" value="1"/>
</dbReference>
<keyword evidence="2" id="KW-0472">Membrane</keyword>
<dbReference type="InterPro" id="IPR050400">
    <property type="entry name" value="Bact_Cytoskel_RodZ"/>
</dbReference>
<evidence type="ECO:0000256" key="1">
    <source>
        <dbReference type="SAM" id="MobiDB-lite"/>
    </source>
</evidence>
<keyword evidence="2" id="KW-0812">Transmembrane</keyword>
<accession>A0A917AZG8</accession>
<dbReference type="SUPFAM" id="SSF47413">
    <property type="entry name" value="lambda repressor-like DNA-binding domains"/>
    <property type="match status" value="1"/>
</dbReference>
<organism evidence="4 5">
    <name type="scientific">Halobacillus andaensis</name>
    <dbReference type="NCBI Taxonomy" id="1176239"/>
    <lineage>
        <taxon>Bacteria</taxon>
        <taxon>Bacillati</taxon>
        <taxon>Bacillota</taxon>
        <taxon>Bacilli</taxon>
        <taxon>Bacillales</taxon>
        <taxon>Bacillaceae</taxon>
        <taxon>Halobacillus</taxon>
    </lineage>
</organism>
<feature type="transmembrane region" description="Helical" evidence="2">
    <location>
        <begin position="107"/>
        <end position="128"/>
    </location>
</feature>
<sequence length="311" mass="34729">MEIGSRLREAREEKGLTLEEVQRTTKIQKRYLQAIEKNEFDVLPGKFYTRAFIREYASAVGLDPEQVMEEHKSELPSNEEEQVITYSRVQKSKSENRPAMGGGMSKAFPTILTVVLIVGLLFVAWYFILQVSNPNDSANEEESSEDQVNVSNPPDDEDESDDQDSAGNESDSGEGEGDEEESNESGSEEEANSEDDAEEEEEEEMDVSLEETGSGGFPEHIYEISNAGERELTIEFDGETYVEVNAPKGGESLADARNYSADDEDLNVDLSEFDEVYIKTGSVPGITVKVNDEEIEFPADNLTQKLLIRFE</sequence>
<dbReference type="Gene3D" id="1.10.260.40">
    <property type="entry name" value="lambda repressor-like DNA-binding domains"/>
    <property type="match status" value="1"/>
</dbReference>
<dbReference type="RefSeq" id="WP_188376009.1">
    <property type="nucleotide sequence ID" value="NZ_BMEL01000001.1"/>
</dbReference>
<dbReference type="InterPro" id="IPR010982">
    <property type="entry name" value="Lambda_DNA-bd_dom_sf"/>
</dbReference>
<dbReference type="EMBL" id="BMEL01000001">
    <property type="protein sequence ID" value="GGF10522.1"/>
    <property type="molecule type" value="Genomic_DNA"/>
</dbReference>
<dbReference type="CDD" id="cd00093">
    <property type="entry name" value="HTH_XRE"/>
    <property type="match status" value="1"/>
</dbReference>
<feature type="domain" description="HTH cro/C1-type" evidence="3">
    <location>
        <begin position="7"/>
        <end position="39"/>
    </location>
</feature>
<dbReference type="Proteomes" id="UP000660110">
    <property type="component" value="Unassembled WGS sequence"/>
</dbReference>
<feature type="region of interest" description="Disordered" evidence="1">
    <location>
        <begin position="135"/>
        <end position="220"/>
    </location>
</feature>
<evidence type="ECO:0000313" key="5">
    <source>
        <dbReference type="Proteomes" id="UP000660110"/>
    </source>
</evidence>
<comment type="caution">
    <text evidence="4">The sequence shown here is derived from an EMBL/GenBank/DDBJ whole genome shotgun (WGS) entry which is preliminary data.</text>
</comment>
<feature type="compositionally biased region" description="Acidic residues" evidence="1">
    <location>
        <begin position="171"/>
        <end position="209"/>
    </location>
</feature>
<protein>
    <submittedName>
        <fullName evidence="4">XRE family transcriptional regulator</fullName>
    </submittedName>
</protein>